<accession>A0A2T7NWI8</accession>
<gene>
    <name evidence="1" type="ORF">C0Q70_13180</name>
</gene>
<protein>
    <submittedName>
        <fullName evidence="1">Uncharacterized protein</fullName>
    </submittedName>
</protein>
<sequence>MTDVGCRYPGRPSQTCICQRGSSDAELHDPGFENSRRGCHGRRGWWRTHRGGGEGVVRRLECGGQTRGSVIRLTVFAALSACPRRSGPLVRFVSELGLAAVINKDINKEKYRFVILCVCD</sequence>
<dbReference type="EMBL" id="PZQS01000008">
    <property type="protein sequence ID" value="PVD25524.1"/>
    <property type="molecule type" value="Genomic_DNA"/>
</dbReference>
<dbReference type="AlphaFoldDB" id="A0A2T7NWI8"/>
<name>A0A2T7NWI8_POMCA</name>
<reference evidence="1 2" key="1">
    <citation type="submission" date="2018-04" db="EMBL/GenBank/DDBJ databases">
        <title>The genome of golden apple snail Pomacea canaliculata provides insight into stress tolerance and invasive adaptation.</title>
        <authorList>
            <person name="Liu C."/>
            <person name="Liu B."/>
            <person name="Ren Y."/>
            <person name="Zhang Y."/>
            <person name="Wang H."/>
            <person name="Li S."/>
            <person name="Jiang F."/>
            <person name="Yin L."/>
            <person name="Zhang G."/>
            <person name="Qian W."/>
            <person name="Fan W."/>
        </authorList>
    </citation>
    <scope>NUCLEOTIDE SEQUENCE [LARGE SCALE GENOMIC DNA]</scope>
    <source>
        <strain evidence="1">SZHN2017</strain>
        <tissue evidence="1">Muscle</tissue>
    </source>
</reference>
<comment type="caution">
    <text evidence="1">The sequence shown here is derived from an EMBL/GenBank/DDBJ whole genome shotgun (WGS) entry which is preliminary data.</text>
</comment>
<evidence type="ECO:0000313" key="1">
    <source>
        <dbReference type="EMBL" id="PVD25524.1"/>
    </source>
</evidence>
<dbReference type="Proteomes" id="UP000245119">
    <property type="component" value="Linkage Group LG8"/>
</dbReference>
<organism evidence="1 2">
    <name type="scientific">Pomacea canaliculata</name>
    <name type="common">Golden apple snail</name>
    <dbReference type="NCBI Taxonomy" id="400727"/>
    <lineage>
        <taxon>Eukaryota</taxon>
        <taxon>Metazoa</taxon>
        <taxon>Spiralia</taxon>
        <taxon>Lophotrochozoa</taxon>
        <taxon>Mollusca</taxon>
        <taxon>Gastropoda</taxon>
        <taxon>Caenogastropoda</taxon>
        <taxon>Architaenioglossa</taxon>
        <taxon>Ampullarioidea</taxon>
        <taxon>Ampullariidae</taxon>
        <taxon>Pomacea</taxon>
    </lineage>
</organism>
<proteinExistence type="predicted"/>
<evidence type="ECO:0000313" key="2">
    <source>
        <dbReference type="Proteomes" id="UP000245119"/>
    </source>
</evidence>
<keyword evidence="2" id="KW-1185">Reference proteome</keyword>